<comment type="function">
    <text evidence="7 8 9">One of the essential components for the initiation of protein synthesis. Protects formylmethionyl-tRNA from spontaneous hydrolysis and promotes its binding to the 30S ribosomal subunits. Also involved in the hydrolysis of GTP during the formation of the 70S ribosomal complex.</text>
</comment>
<evidence type="ECO:0000256" key="1">
    <source>
        <dbReference type="ARBA" id="ARBA00007733"/>
    </source>
</evidence>
<dbReference type="FunFam" id="2.40.30.10:FF:000008">
    <property type="entry name" value="Translation initiation factor IF-2"/>
    <property type="match status" value="1"/>
</dbReference>
<evidence type="ECO:0000256" key="7">
    <source>
        <dbReference type="ARBA" id="ARBA00025162"/>
    </source>
</evidence>
<feature type="compositionally biased region" description="Gly residues" evidence="10">
    <location>
        <begin position="183"/>
        <end position="215"/>
    </location>
</feature>
<dbReference type="InterPro" id="IPR009000">
    <property type="entry name" value="Transl_B-barrel_sf"/>
</dbReference>
<dbReference type="PANTHER" id="PTHR43381">
    <property type="entry name" value="TRANSLATION INITIATION FACTOR IF-2-RELATED"/>
    <property type="match status" value="1"/>
</dbReference>
<proteinExistence type="inferred from homology"/>
<evidence type="ECO:0000256" key="6">
    <source>
        <dbReference type="ARBA" id="ARBA00023134"/>
    </source>
</evidence>
<comment type="subcellular location">
    <subcellularLocation>
        <location evidence="8">Cytoplasm</location>
    </subcellularLocation>
</comment>
<dbReference type="Pfam" id="PF11987">
    <property type="entry name" value="IF-2"/>
    <property type="match status" value="1"/>
</dbReference>
<keyword evidence="3 8" id="KW-0396">Initiation factor</keyword>
<dbReference type="CDD" id="cd03702">
    <property type="entry name" value="IF2_mtIF2_II"/>
    <property type="match status" value="1"/>
</dbReference>
<dbReference type="InterPro" id="IPR027417">
    <property type="entry name" value="P-loop_NTPase"/>
</dbReference>
<dbReference type="PANTHER" id="PTHR43381:SF5">
    <property type="entry name" value="TR-TYPE G DOMAIN-CONTAINING PROTEIN"/>
    <property type="match status" value="1"/>
</dbReference>
<evidence type="ECO:0000256" key="4">
    <source>
        <dbReference type="ARBA" id="ARBA00022741"/>
    </source>
</evidence>
<evidence type="ECO:0000256" key="9">
    <source>
        <dbReference type="RuleBase" id="RU000644"/>
    </source>
</evidence>
<evidence type="ECO:0000256" key="8">
    <source>
        <dbReference type="HAMAP-Rule" id="MF_00100"/>
    </source>
</evidence>
<dbReference type="GO" id="GO:0005737">
    <property type="term" value="C:cytoplasm"/>
    <property type="evidence" value="ECO:0007669"/>
    <property type="project" value="UniProtKB-SubCell"/>
</dbReference>
<keyword evidence="4 8" id="KW-0547">Nucleotide-binding</keyword>
<feature type="region of interest" description="Disordered" evidence="10">
    <location>
        <begin position="50"/>
        <end position="306"/>
    </location>
</feature>
<dbReference type="Pfam" id="PF22042">
    <property type="entry name" value="EF-G_D2"/>
    <property type="match status" value="1"/>
</dbReference>
<dbReference type="RefSeq" id="WP_070362304.1">
    <property type="nucleotide sequence ID" value="NZ_JAGPYW010000001.1"/>
</dbReference>
<evidence type="ECO:0000259" key="11">
    <source>
        <dbReference type="PROSITE" id="PS51722"/>
    </source>
</evidence>
<evidence type="ECO:0000256" key="5">
    <source>
        <dbReference type="ARBA" id="ARBA00022917"/>
    </source>
</evidence>
<dbReference type="GO" id="GO:0003924">
    <property type="term" value="F:GTPase activity"/>
    <property type="evidence" value="ECO:0007669"/>
    <property type="project" value="UniProtKB-UniRule"/>
</dbReference>
<dbReference type="Pfam" id="PF04760">
    <property type="entry name" value="IF2_N"/>
    <property type="match status" value="2"/>
</dbReference>
<feature type="binding site" evidence="8">
    <location>
        <begin position="474"/>
        <end position="478"/>
    </location>
    <ligand>
        <name>GTP</name>
        <dbReference type="ChEBI" id="CHEBI:37565"/>
    </ligand>
</feature>
<dbReference type="InterPro" id="IPR000178">
    <property type="entry name" value="TF_IF2_bacterial-like"/>
</dbReference>
<dbReference type="GO" id="GO:0005525">
    <property type="term" value="F:GTP binding"/>
    <property type="evidence" value="ECO:0007669"/>
    <property type="project" value="UniProtKB-KW"/>
</dbReference>
<dbReference type="SUPFAM" id="SSF52540">
    <property type="entry name" value="P-loop containing nucleoside triphosphate hydrolases"/>
    <property type="match status" value="1"/>
</dbReference>
<dbReference type="Gene3D" id="3.40.50.10050">
    <property type="entry name" value="Translation initiation factor IF- 2, domain 3"/>
    <property type="match status" value="1"/>
</dbReference>
<dbReference type="NCBIfam" id="TIGR00231">
    <property type="entry name" value="small_GTP"/>
    <property type="match status" value="1"/>
</dbReference>
<reference evidence="12 13" key="1">
    <citation type="submission" date="2021-04" db="EMBL/GenBank/DDBJ databases">
        <title>Corynebacterium genitalium sp. nov. and Corynebacterium genitalium sp. nov., two new species of the genus Corynebacterium.</title>
        <authorList>
            <person name="Jaen-Luchoro D."/>
            <person name="Pinyeiro-Iglesias B."/>
            <person name="Al-Shaer S."/>
            <person name="Karlsson R."/>
            <person name="Gonzales-Siles L."/>
            <person name="Cardew S."/>
            <person name="Jensie-Markopolous S."/>
            <person name="Ohlen M."/>
            <person name="Inganas E."/>
            <person name="Moore E.R.B."/>
        </authorList>
    </citation>
    <scope>NUCLEOTIDE SEQUENCE [LARGE SCALE GENOMIC DNA]</scope>
    <source>
        <strain evidence="12 13">CCUG 55013</strain>
    </source>
</reference>
<dbReference type="CDD" id="cd03692">
    <property type="entry name" value="mtIF2_IVc"/>
    <property type="match status" value="1"/>
</dbReference>
<comment type="caution">
    <text evidence="12">The sequence shown here is derived from an EMBL/GenBank/DDBJ whole genome shotgun (WGS) entry which is preliminary data.</text>
</comment>
<feature type="domain" description="Tr-type G" evidence="11">
    <location>
        <begin position="415"/>
        <end position="587"/>
    </location>
</feature>
<dbReference type="InterPro" id="IPR005225">
    <property type="entry name" value="Small_GTP-bd"/>
</dbReference>
<accession>A0ABD4TM15</accession>
<dbReference type="Gene3D" id="2.40.30.10">
    <property type="entry name" value="Translation factors"/>
    <property type="match status" value="2"/>
</dbReference>
<dbReference type="FunFam" id="3.40.50.10050:FF:000001">
    <property type="entry name" value="Translation initiation factor IF-2"/>
    <property type="match status" value="1"/>
</dbReference>
<dbReference type="NCBIfam" id="TIGR00487">
    <property type="entry name" value="IF-2"/>
    <property type="match status" value="1"/>
</dbReference>
<dbReference type="Gene3D" id="1.10.10.2480">
    <property type="match status" value="1"/>
</dbReference>
<feature type="binding site" evidence="8">
    <location>
        <begin position="424"/>
        <end position="431"/>
    </location>
    <ligand>
        <name>GTP</name>
        <dbReference type="ChEBI" id="CHEBI:37565"/>
    </ligand>
</feature>
<gene>
    <name evidence="8 12" type="primary">infB</name>
    <name evidence="12" type="ORF">KBX22_01310</name>
</gene>
<dbReference type="PRINTS" id="PR00315">
    <property type="entry name" value="ELONGATNFCT"/>
</dbReference>
<dbReference type="Gene3D" id="3.40.50.300">
    <property type="entry name" value="P-loop containing nucleotide triphosphate hydrolases"/>
    <property type="match status" value="1"/>
</dbReference>
<name>A0ABD4TM15_9CORY</name>
<dbReference type="Proteomes" id="UP001205080">
    <property type="component" value="Unassembled WGS sequence"/>
</dbReference>
<dbReference type="EMBL" id="JAGPYW010000001">
    <property type="protein sequence ID" value="MCQ4613383.1"/>
    <property type="molecule type" value="Genomic_DNA"/>
</dbReference>
<dbReference type="InterPro" id="IPR036925">
    <property type="entry name" value="TIF_IF2_dom3_sf"/>
</dbReference>
<keyword evidence="5 8" id="KW-0648">Protein biosynthesis</keyword>
<evidence type="ECO:0000313" key="12">
    <source>
        <dbReference type="EMBL" id="MCQ4613383.1"/>
    </source>
</evidence>
<dbReference type="CDD" id="cd01887">
    <property type="entry name" value="IF2_eIF5B"/>
    <property type="match status" value="1"/>
</dbReference>
<dbReference type="InterPro" id="IPR053905">
    <property type="entry name" value="EF-G-like_DII"/>
</dbReference>
<dbReference type="HAMAP" id="MF_00100_B">
    <property type="entry name" value="IF_2_B"/>
    <property type="match status" value="1"/>
</dbReference>
<dbReference type="FunFam" id="3.40.50.300:FF:000019">
    <property type="entry name" value="Translation initiation factor IF-2"/>
    <property type="match status" value="1"/>
</dbReference>
<dbReference type="InterPro" id="IPR023115">
    <property type="entry name" value="TIF_IF2_dom3"/>
</dbReference>
<protein>
    <recommendedName>
        <fullName evidence="2 8">Translation initiation factor IF-2</fullName>
    </recommendedName>
</protein>
<keyword evidence="6 8" id="KW-0342">GTP-binding</keyword>
<evidence type="ECO:0000256" key="10">
    <source>
        <dbReference type="SAM" id="MobiDB-lite"/>
    </source>
</evidence>
<dbReference type="SUPFAM" id="SSF50447">
    <property type="entry name" value="Translation proteins"/>
    <property type="match status" value="2"/>
</dbReference>
<dbReference type="PROSITE" id="PS51722">
    <property type="entry name" value="G_TR_2"/>
    <property type="match status" value="1"/>
</dbReference>
<feature type="compositionally biased region" description="Gly residues" evidence="10">
    <location>
        <begin position="260"/>
        <end position="292"/>
    </location>
</feature>
<dbReference type="InterPro" id="IPR015760">
    <property type="entry name" value="TIF_IF2"/>
</dbReference>
<evidence type="ECO:0000256" key="3">
    <source>
        <dbReference type="ARBA" id="ARBA00022540"/>
    </source>
</evidence>
<dbReference type="InterPro" id="IPR006847">
    <property type="entry name" value="IF2_N"/>
</dbReference>
<evidence type="ECO:0000256" key="2">
    <source>
        <dbReference type="ARBA" id="ARBA00020675"/>
    </source>
</evidence>
<dbReference type="AlphaFoldDB" id="A0ABD4TM15"/>
<feature type="compositionally biased region" description="Low complexity" evidence="10">
    <location>
        <begin position="70"/>
        <end position="144"/>
    </location>
</feature>
<dbReference type="FunFam" id="2.40.30.10:FF:000007">
    <property type="entry name" value="Translation initiation factor IF-2"/>
    <property type="match status" value="1"/>
</dbReference>
<comment type="similarity">
    <text evidence="1 8 9">Belongs to the TRAFAC class translation factor GTPase superfamily. Classic translation factor GTPase family. IF-2 subfamily.</text>
</comment>
<evidence type="ECO:0000313" key="13">
    <source>
        <dbReference type="Proteomes" id="UP001205080"/>
    </source>
</evidence>
<dbReference type="GO" id="GO:0003743">
    <property type="term" value="F:translation initiation factor activity"/>
    <property type="evidence" value="ECO:0007669"/>
    <property type="project" value="UniProtKB-UniRule"/>
</dbReference>
<comment type="caution">
    <text evidence="8">Lacks conserved residue(s) required for the propagation of feature annotation.</text>
</comment>
<feature type="compositionally biased region" description="Low complexity" evidence="10">
    <location>
        <begin position="216"/>
        <end position="236"/>
    </location>
</feature>
<sequence>MPGKLRVHELAKRLGVTSKELLATLKEEGEFVKTASSTIEPPVVKKMTALYEQKNGGGEEASAKDKDAAKPAGKASKPAAAKPAAPKPSAAKPAAPKPGAATPAAPKPGAAKPAAPKPAAAKPAAPKPSAAKPAAPKPAAAKPAAPKPSGMPRPMPKPGGRPRVANNPFSSNTGGARPAPRPGGRGAQGGRGGQPGRGGQGGPRPGQNQGQGRGTGAQRQGSRRPSPADMAAAPSPTQMPRKAAGSDNRGGRGHGRGRGGHGPGGPQGGGFRGRGGRRGGTAGAFGRPGGAPGRRRKSKGQKRAEYEEMHAPNVIGGVRLPDGGGKTVRLRQGATLADFADKIGTEASNLVQALFNLGEMVTATQSVPEETLQLLGAEINYEVKIVSPEDEDRELLESFDLQFGEDEGTEEDLEQRPPVVSVMGHVDHGKTRLLDTIRRANVGRGEAGGITQGIGAYQTTVELEGVERKITFLDTPGHEAFTAMRARGAKSTDLAILVVAADDGVMPQTVEAINHAKAADLPIVVAVNKVDKPEASPEKIRGQLTEYGLVPEEYGGDTMFIDISAKQGTGIDELLEAVLLTADAALELQANPDMDAQGVAIESHLDRGRGPVSTVIVQRGTLRVGDSIVVGGNFGRVRRMVDEWGNDVEEAGPSRPVQVQGLNGVPGPGDNLLVVEDDRVARQIAAQRDARHRAAMQARSKKRVSLENLDQALKETSQLNLILKGDNAGSVEALEEALLKIEVDDEVEVNIIDRGVGAVTQTNVVLAAASDAVIVAFNVRAEGKATEEANNEGVEIRYYSVIYKAIEEVEAALKGMLKPIYEEKDLGKAEIRQIFKASSVGLIAGCMVTEGKVKRGAKIRLVRDGNVVTSDATIDSLRREKDDATEVAKGYECGMVLSYPDIQVDDIIEAYEMVEVPRD</sequence>
<dbReference type="SUPFAM" id="SSF52156">
    <property type="entry name" value="Initiation factor IF2/eIF5b, domain 3"/>
    <property type="match status" value="1"/>
</dbReference>
<feature type="binding site" evidence="8">
    <location>
        <begin position="528"/>
        <end position="531"/>
    </location>
    <ligand>
        <name>GTP</name>
        <dbReference type="ChEBI" id="CHEBI:37565"/>
    </ligand>
</feature>
<keyword evidence="8" id="KW-0963">Cytoplasm</keyword>
<organism evidence="12 13">
    <name type="scientific">Corynebacterium pseudogenitalium</name>
    <dbReference type="NCBI Taxonomy" id="38303"/>
    <lineage>
        <taxon>Bacteria</taxon>
        <taxon>Bacillati</taxon>
        <taxon>Actinomycetota</taxon>
        <taxon>Actinomycetes</taxon>
        <taxon>Mycobacteriales</taxon>
        <taxon>Corynebacteriaceae</taxon>
        <taxon>Corynebacterium</taxon>
    </lineage>
</organism>
<dbReference type="InterPro" id="IPR000795">
    <property type="entry name" value="T_Tr_GTP-bd_dom"/>
</dbReference>
<feature type="compositionally biased region" description="Pro residues" evidence="10">
    <location>
        <begin position="145"/>
        <end position="159"/>
    </location>
</feature>
<dbReference type="Pfam" id="PF00009">
    <property type="entry name" value="GTP_EFTU"/>
    <property type="match status" value="1"/>
</dbReference>
<dbReference type="InterPro" id="IPR044145">
    <property type="entry name" value="IF2_II"/>
</dbReference>